<dbReference type="Proteomes" id="UP000663862">
    <property type="component" value="Unassembled WGS sequence"/>
</dbReference>
<evidence type="ECO:0000259" key="1">
    <source>
        <dbReference type="Pfam" id="PF05699"/>
    </source>
</evidence>
<evidence type="ECO:0000313" key="3">
    <source>
        <dbReference type="Proteomes" id="UP000663862"/>
    </source>
</evidence>
<evidence type="ECO:0000313" key="2">
    <source>
        <dbReference type="EMBL" id="CAF4533507.1"/>
    </source>
</evidence>
<comment type="caution">
    <text evidence="2">The sequence shown here is derived from an EMBL/GenBank/DDBJ whole genome shotgun (WGS) entry which is preliminary data.</text>
</comment>
<dbReference type="InterPro" id="IPR008906">
    <property type="entry name" value="HATC_C_dom"/>
</dbReference>
<name>A0A820XMN7_9BILA</name>
<protein>
    <recommendedName>
        <fullName evidence="1">HAT C-terminal dimerisation domain-containing protein</fullName>
    </recommendedName>
</protein>
<accession>A0A820XMN7</accession>
<proteinExistence type="predicted"/>
<dbReference type="GO" id="GO:0046983">
    <property type="term" value="F:protein dimerization activity"/>
    <property type="evidence" value="ECO:0007669"/>
    <property type="project" value="InterPro"/>
</dbReference>
<dbReference type="InterPro" id="IPR012337">
    <property type="entry name" value="RNaseH-like_sf"/>
</dbReference>
<dbReference type="PANTHER" id="PTHR45749:SF37">
    <property type="entry name" value="OS05G0311600 PROTEIN"/>
    <property type="match status" value="1"/>
</dbReference>
<dbReference type="AlphaFoldDB" id="A0A820XMN7"/>
<dbReference type="EMBL" id="CAJOBQ010002019">
    <property type="protein sequence ID" value="CAF4533507.1"/>
    <property type="molecule type" value="Genomic_DNA"/>
</dbReference>
<dbReference type="PANTHER" id="PTHR45749">
    <property type="match status" value="1"/>
</dbReference>
<sequence length="212" mass="24482">MAEQIKWQIAEKIKGKAFALMADESRDNGGHEQLSIVIRIVVNANNHKHIIQEYFISLIRLHEFDAQILSNEIVNYLTNYGVKLDSCIAQSKHIDCDQSHLFNEIQVLKQMLENKKLSSIAELYQHMKPLEQAFPRIMSMVQAALTIPVSSSTCERVFSKMNLIKTRIRNSMADERLGDLCILSIERDYEINFEQVIDQFSVVHKNSRIMLC</sequence>
<dbReference type="Pfam" id="PF05699">
    <property type="entry name" value="Dimer_Tnp_hAT"/>
    <property type="match status" value="1"/>
</dbReference>
<dbReference type="SUPFAM" id="SSF53098">
    <property type="entry name" value="Ribonuclease H-like"/>
    <property type="match status" value="1"/>
</dbReference>
<gene>
    <name evidence="2" type="ORF">TSG867_LOCUS23439</name>
</gene>
<reference evidence="2" key="1">
    <citation type="submission" date="2021-02" db="EMBL/GenBank/DDBJ databases">
        <authorList>
            <person name="Nowell W R."/>
        </authorList>
    </citation>
    <scope>NUCLEOTIDE SEQUENCE</scope>
</reference>
<feature type="domain" description="HAT C-terminal dimerisation" evidence="1">
    <location>
        <begin position="120"/>
        <end position="180"/>
    </location>
</feature>
<organism evidence="2 3">
    <name type="scientific">Rotaria socialis</name>
    <dbReference type="NCBI Taxonomy" id="392032"/>
    <lineage>
        <taxon>Eukaryota</taxon>
        <taxon>Metazoa</taxon>
        <taxon>Spiralia</taxon>
        <taxon>Gnathifera</taxon>
        <taxon>Rotifera</taxon>
        <taxon>Eurotatoria</taxon>
        <taxon>Bdelloidea</taxon>
        <taxon>Philodinida</taxon>
        <taxon>Philodinidae</taxon>
        <taxon>Rotaria</taxon>
    </lineage>
</organism>